<keyword evidence="1" id="KW-0472">Membrane</keyword>
<comment type="caution">
    <text evidence="2">The sequence shown here is derived from an EMBL/GenBank/DDBJ whole genome shotgun (WGS) entry which is preliminary data.</text>
</comment>
<keyword evidence="1" id="KW-1133">Transmembrane helix</keyword>
<gene>
    <name evidence="2" type="ORF">BWR60_11315</name>
</gene>
<reference evidence="3" key="1">
    <citation type="submission" date="2017-05" db="EMBL/GenBank/DDBJ databases">
        <authorList>
            <person name="Macchi M."/>
            <person name="Festa S."/>
            <person name="Coppotelli B.M."/>
            <person name="Morelli I.S."/>
        </authorList>
    </citation>
    <scope>NUCLEOTIDE SEQUENCE [LARGE SCALE GENOMIC DNA]</scope>
    <source>
        <strain evidence="3">I</strain>
    </source>
</reference>
<keyword evidence="3" id="KW-1185">Reference proteome</keyword>
<name>A0A211ZPA2_9PROT</name>
<sequence>MTPTNPLSLLSPLLTLAGLVGSFFYIQLSQWLRDLVALRQKVELNRFAGDEAQKRAIIECRIEYRRLATWHTYAVNLSVIAFVLFILVLGLLMIRPAAADPMYDYLAIALWVFLAVFVGLASVLFWLGHSKAREIGAILEPKRTPGA</sequence>
<protein>
    <recommendedName>
        <fullName evidence="4">DUF2721 domain-containing protein</fullName>
    </recommendedName>
</protein>
<evidence type="ECO:0000313" key="3">
    <source>
        <dbReference type="Proteomes" id="UP000196655"/>
    </source>
</evidence>
<dbReference type="Proteomes" id="UP000196655">
    <property type="component" value="Unassembled WGS sequence"/>
</dbReference>
<evidence type="ECO:0000313" key="2">
    <source>
        <dbReference type="EMBL" id="OWJ67118.1"/>
    </source>
</evidence>
<feature type="transmembrane region" description="Helical" evidence="1">
    <location>
        <begin position="106"/>
        <end position="127"/>
    </location>
</feature>
<dbReference type="AlphaFoldDB" id="A0A211ZPA2"/>
<feature type="transmembrane region" description="Helical" evidence="1">
    <location>
        <begin position="73"/>
        <end position="94"/>
    </location>
</feature>
<accession>A0A211ZPA2</accession>
<dbReference type="RefSeq" id="WP_088151124.1">
    <property type="nucleotide sequence ID" value="NZ_NHON01000016.1"/>
</dbReference>
<dbReference type="STRING" id="1122125.GCA_000423185_03756"/>
<evidence type="ECO:0008006" key="4">
    <source>
        <dbReference type="Google" id="ProtNLM"/>
    </source>
</evidence>
<evidence type="ECO:0000256" key="1">
    <source>
        <dbReference type="SAM" id="Phobius"/>
    </source>
</evidence>
<keyword evidence="1" id="KW-0812">Transmembrane</keyword>
<organism evidence="2 3">
    <name type="scientific">Inquilinus limosus</name>
    <dbReference type="NCBI Taxonomy" id="171674"/>
    <lineage>
        <taxon>Bacteria</taxon>
        <taxon>Pseudomonadati</taxon>
        <taxon>Pseudomonadota</taxon>
        <taxon>Alphaproteobacteria</taxon>
        <taxon>Rhodospirillales</taxon>
        <taxon>Rhodospirillaceae</taxon>
        <taxon>Inquilinus</taxon>
    </lineage>
</organism>
<proteinExistence type="predicted"/>
<dbReference type="EMBL" id="NHON01000016">
    <property type="protein sequence ID" value="OWJ67118.1"/>
    <property type="molecule type" value="Genomic_DNA"/>
</dbReference>
<dbReference type="OrthoDB" id="7353782at2"/>
<feature type="transmembrane region" description="Helical" evidence="1">
    <location>
        <begin position="6"/>
        <end position="26"/>
    </location>
</feature>